<name>A0A922SEA3_SPOEX</name>
<gene>
    <name evidence="2" type="ORF">HF086_011052</name>
</gene>
<sequence>MYMTLLNQEDREAINKSYWDMSWQEQHAFVEAHTYVAVPKRKITSEPKRNPRRNFVLKKQDGTRKDVCKIFFLTTLGYLKNNDRILHPTFTDSSIDKRGKHQKTPAFDRDLLNQHVESFNPLEPHYRREHAPLRRYLPSDVNITQMHKHFCETYPDRQVSYSLYRSHLKNMKISFTALGNEECELGESYNFHKKETSHDATVQILENCTVCVDWSYHRQRYTKARDLYQKHKDETQNNTQIFYSSDLEKVIMLPRLEMFKAAIFCLRLSAYNQTFAPLGKITAELKPLTVIWHDGIAGRRQEDIMSAFYNFLLRNRDVEKVHIWLDNCSSQNKNWLLYAMLTHMINSEDIATQRITLYYFEPGHTFMSCDQVHHQVELAMKKKGKLYDFTDFEECVSSINKSKVIVQSMLPENFLNIPNYVSQRRIQTSNPRAYLKNIVEVCFVRKSYDLMYKNNFDDAYTTLRFMNDRYLKSHVQWKQSLEQCSENETMESSTSLGIWYGNNKIETEIIKKDDAFWKKDMEPKLKFYYDCLLPELVDPRHTRNKPIRDPDYVIVHNNKNSVPDTCNEQLEKATGS</sequence>
<evidence type="ECO:0000313" key="3">
    <source>
        <dbReference type="Proteomes" id="UP000814243"/>
    </source>
</evidence>
<dbReference type="Proteomes" id="UP000814243">
    <property type="component" value="Unassembled WGS sequence"/>
</dbReference>
<dbReference type="PANTHER" id="PTHR10773">
    <property type="entry name" value="DNA-DIRECTED RNA POLYMERASES I, II, AND III SUBUNIT RPABC2"/>
    <property type="match status" value="1"/>
</dbReference>
<proteinExistence type="predicted"/>
<reference evidence="2" key="1">
    <citation type="journal article" date="2021" name="G3 (Bethesda)">
        <title>Genome and transcriptome analysis of the beet armyworm Spodoptera exigua reveals targets for pest control. .</title>
        <authorList>
            <person name="Simon S."/>
            <person name="Breeschoten T."/>
            <person name="Jansen H.J."/>
            <person name="Dirks R.P."/>
            <person name="Schranz M.E."/>
            <person name="Ros V.I.D."/>
        </authorList>
    </citation>
    <scope>NUCLEOTIDE SEQUENCE</scope>
    <source>
        <strain evidence="2">TB_SE_WUR_2020</strain>
    </source>
</reference>
<organism evidence="2 3">
    <name type="scientific">Spodoptera exigua</name>
    <name type="common">Beet armyworm</name>
    <name type="synonym">Noctua fulgens</name>
    <dbReference type="NCBI Taxonomy" id="7107"/>
    <lineage>
        <taxon>Eukaryota</taxon>
        <taxon>Metazoa</taxon>
        <taxon>Ecdysozoa</taxon>
        <taxon>Arthropoda</taxon>
        <taxon>Hexapoda</taxon>
        <taxon>Insecta</taxon>
        <taxon>Pterygota</taxon>
        <taxon>Neoptera</taxon>
        <taxon>Endopterygota</taxon>
        <taxon>Lepidoptera</taxon>
        <taxon>Glossata</taxon>
        <taxon>Ditrysia</taxon>
        <taxon>Noctuoidea</taxon>
        <taxon>Noctuidae</taxon>
        <taxon>Amphipyrinae</taxon>
        <taxon>Spodoptera</taxon>
    </lineage>
</organism>
<evidence type="ECO:0000313" key="2">
    <source>
        <dbReference type="EMBL" id="KAH9633753.1"/>
    </source>
</evidence>
<dbReference type="PANTHER" id="PTHR10773:SF19">
    <property type="match status" value="1"/>
</dbReference>
<comment type="caution">
    <text evidence="2">The sequence shown here is derived from an EMBL/GenBank/DDBJ whole genome shotgun (WGS) entry which is preliminary data.</text>
</comment>
<dbReference type="Pfam" id="PF25273">
    <property type="entry name" value="DUF7869"/>
    <property type="match status" value="1"/>
</dbReference>
<dbReference type="EMBL" id="JACEFF010000638">
    <property type="protein sequence ID" value="KAH9633753.1"/>
    <property type="molecule type" value="Genomic_DNA"/>
</dbReference>
<evidence type="ECO:0000259" key="1">
    <source>
        <dbReference type="Pfam" id="PF25273"/>
    </source>
</evidence>
<feature type="domain" description="DUF7869" evidence="1">
    <location>
        <begin position="319"/>
        <end position="402"/>
    </location>
</feature>
<accession>A0A922SEA3</accession>
<dbReference type="AlphaFoldDB" id="A0A922SEA3"/>
<dbReference type="InterPro" id="IPR057191">
    <property type="entry name" value="DUF7869"/>
</dbReference>
<protein>
    <recommendedName>
        <fullName evidence="1">DUF7869 domain-containing protein</fullName>
    </recommendedName>
</protein>